<name>A0A2H3K3M2_WOLCO</name>
<dbReference type="Proteomes" id="UP000218811">
    <property type="component" value="Unassembled WGS sequence"/>
</dbReference>
<sequence>MPQASGSAAMLTVRAHRTLRTPSSGPQARGTIPHVCQLGVAAPARAVRLAQCGGGVGNASAGRRAGKGHRDAWRAASWRNTPATGHRRIISDHAASAEPI</sequence>
<dbReference type="AlphaFoldDB" id="A0A2H3K3M2"/>
<evidence type="ECO:0000313" key="3">
    <source>
        <dbReference type="Proteomes" id="UP000218811"/>
    </source>
</evidence>
<organism evidence="2 3">
    <name type="scientific">Wolfiporia cocos (strain MD-104)</name>
    <name type="common">Brown rot fungus</name>
    <dbReference type="NCBI Taxonomy" id="742152"/>
    <lineage>
        <taxon>Eukaryota</taxon>
        <taxon>Fungi</taxon>
        <taxon>Dikarya</taxon>
        <taxon>Basidiomycota</taxon>
        <taxon>Agaricomycotina</taxon>
        <taxon>Agaricomycetes</taxon>
        <taxon>Polyporales</taxon>
        <taxon>Phaeolaceae</taxon>
        <taxon>Wolfiporia</taxon>
    </lineage>
</organism>
<gene>
    <name evidence="2" type="ORF">WOLCODRAFT_164172</name>
</gene>
<accession>A0A2H3K3M2</accession>
<feature type="region of interest" description="Disordered" evidence="1">
    <location>
        <begin position="1"/>
        <end position="30"/>
    </location>
</feature>
<keyword evidence="3" id="KW-1185">Reference proteome</keyword>
<evidence type="ECO:0000313" key="2">
    <source>
        <dbReference type="EMBL" id="PCH43017.1"/>
    </source>
</evidence>
<dbReference type="EMBL" id="KB468135">
    <property type="protein sequence ID" value="PCH43017.1"/>
    <property type="molecule type" value="Genomic_DNA"/>
</dbReference>
<reference evidence="2 3" key="1">
    <citation type="journal article" date="2012" name="Science">
        <title>The Paleozoic origin of enzymatic lignin decomposition reconstructed from 31 fungal genomes.</title>
        <authorList>
            <person name="Floudas D."/>
            <person name="Binder M."/>
            <person name="Riley R."/>
            <person name="Barry K."/>
            <person name="Blanchette R.A."/>
            <person name="Henrissat B."/>
            <person name="Martinez A.T."/>
            <person name="Otillar R."/>
            <person name="Spatafora J.W."/>
            <person name="Yadav J.S."/>
            <person name="Aerts A."/>
            <person name="Benoit I."/>
            <person name="Boyd A."/>
            <person name="Carlson A."/>
            <person name="Copeland A."/>
            <person name="Coutinho P.M."/>
            <person name="de Vries R.P."/>
            <person name="Ferreira P."/>
            <person name="Findley K."/>
            <person name="Foster B."/>
            <person name="Gaskell J."/>
            <person name="Glotzer D."/>
            <person name="Gorecki P."/>
            <person name="Heitman J."/>
            <person name="Hesse C."/>
            <person name="Hori C."/>
            <person name="Igarashi K."/>
            <person name="Jurgens J.A."/>
            <person name="Kallen N."/>
            <person name="Kersten P."/>
            <person name="Kohler A."/>
            <person name="Kuees U."/>
            <person name="Kumar T.K.A."/>
            <person name="Kuo A."/>
            <person name="LaButti K."/>
            <person name="Larrondo L.F."/>
            <person name="Lindquist E."/>
            <person name="Ling A."/>
            <person name="Lombard V."/>
            <person name="Lucas S."/>
            <person name="Lundell T."/>
            <person name="Martin R."/>
            <person name="McLaughlin D.J."/>
            <person name="Morgenstern I."/>
            <person name="Morin E."/>
            <person name="Murat C."/>
            <person name="Nagy L.G."/>
            <person name="Nolan M."/>
            <person name="Ohm R.A."/>
            <person name="Patyshakuliyeva A."/>
            <person name="Rokas A."/>
            <person name="Ruiz-Duenas F.J."/>
            <person name="Sabat G."/>
            <person name="Salamov A."/>
            <person name="Samejima M."/>
            <person name="Schmutz J."/>
            <person name="Slot J.C."/>
            <person name="St John F."/>
            <person name="Stenlid J."/>
            <person name="Sun H."/>
            <person name="Sun S."/>
            <person name="Syed K."/>
            <person name="Tsang A."/>
            <person name="Wiebenga A."/>
            <person name="Young D."/>
            <person name="Pisabarro A."/>
            <person name="Eastwood D.C."/>
            <person name="Martin F."/>
            <person name="Cullen D."/>
            <person name="Grigoriev I.V."/>
            <person name="Hibbett D.S."/>
        </authorList>
    </citation>
    <scope>NUCLEOTIDE SEQUENCE [LARGE SCALE GENOMIC DNA]</scope>
    <source>
        <strain evidence="2 3">MD-104</strain>
    </source>
</reference>
<proteinExistence type="predicted"/>
<evidence type="ECO:0000256" key="1">
    <source>
        <dbReference type="SAM" id="MobiDB-lite"/>
    </source>
</evidence>
<protein>
    <submittedName>
        <fullName evidence="2">Uncharacterized protein</fullName>
    </submittedName>
</protein>